<protein>
    <recommendedName>
        <fullName evidence="4">Protein ACCUMULATION AND REPLICATION OF CHLOROPLASTS 3</fullName>
    </recommendedName>
</protein>
<dbReference type="PANTHER" id="PTHR43215:SF15">
    <property type="entry name" value="PROTEIN ACCUMULATION AND REPLICATION OF CHLOROPLASTS 3, CHLOROPLASTIC"/>
    <property type="match status" value="1"/>
</dbReference>
<dbReference type="Gene3D" id="2.20.110.10">
    <property type="entry name" value="Histone H3 K4-specific methyltransferase SET7/9 N-terminal domain"/>
    <property type="match status" value="2"/>
</dbReference>
<name>A0A2P5X4B1_GOSBA</name>
<sequence>MPASSIEFPVLTGSHVFSRISLLTRFSLKPVFFNSFLGPKSLCCKRLCYNPRSVVKISMSMEKQSSSLNGYGQNMEGNSGVLEVIAIGSRKDALLEFCLDSPFQSSSLRFWLVETIFLWLCLNIIKKTFKNLDCNNDSYLGANLWNVLMKDSSNVQLQQRFLGKDLTPRIVEAAIFMQSCPKTIILVAGAGYGLDHIAVMEILKTIRSSNGFSVAIILKPFTFEGQRRFDEVKDLAGKLQELTNFCIEIDTDSLLKNELVTLDEALKTANNAVFLAINAISVVISEMQIKLIDAVHDNMKELGVSEVINILGKYKEAKLGFGAGYNIRTSISQAMYDCPFIGAGVKDLDGIVICIVASSNVINNNDVQAFLHTFRQTTEYTKDIILSVVHEPKLEPNLLVTTVVILGHLEEQALKKSGIFTRLAQHFPFVFNLLRRHPLQSNDTNDVKVMNWTDSDEMGKEVALEGISGGFDDRHGEIQDALNDKSSDIYSLRNYDSGSDQNEIALLDGKTDFSSYYDDITEGIPTFSREPLSRWNLGPGNQLAKEWAKERAADSEAMPVLDNLSIFCLPVGVRSSEEPKEGINTLNAMEFSESKSENVVKAPALPSSSRSLGAFTDASFEAMKEFYNSGSTLLKGKTGVPKKQGVLSARAASMLEAERDSPKKWSPIVELHYRGGVYRGRCQGGLPEGKGRLILGDGSIYDGMWRYGKRSGVGTFYFSNGDVFQGSWRDDLMHGKGWFYFHTGDRWFVNFWKGKANGEGRFYSKSGDVFFGHFEDGWRHGHFLCITVDGTRCIEIWNEGVLMSRQQLDADAAL</sequence>
<dbReference type="EMBL" id="KZ665695">
    <property type="protein sequence ID" value="PPR98185.1"/>
    <property type="molecule type" value="Genomic_DNA"/>
</dbReference>
<dbReference type="Pfam" id="PF02493">
    <property type="entry name" value="MORN"/>
    <property type="match status" value="5"/>
</dbReference>
<evidence type="ECO:0000256" key="1">
    <source>
        <dbReference type="ARBA" id="ARBA00022737"/>
    </source>
</evidence>
<dbReference type="InterPro" id="IPR036525">
    <property type="entry name" value="Tubulin/FtsZ_GTPase_sf"/>
</dbReference>
<dbReference type="InterPro" id="IPR003409">
    <property type="entry name" value="MORN"/>
</dbReference>
<evidence type="ECO:0000313" key="3">
    <source>
        <dbReference type="Proteomes" id="UP000239757"/>
    </source>
</evidence>
<dbReference type="GO" id="GO:0005829">
    <property type="term" value="C:cytosol"/>
    <property type="evidence" value="ECO:0007669"/>
    <property type="project" value="TreeGrafter"/>
</dbReference>
<gene>
    <name evidence="2" type="ORF">GOBAR_AA22483</name>
</gene>
<accession>A0A2P5X4B1</accession>
<dbReference type="OrthoDB" id="270720at2759"/>
<dbReference type="GO" id="GO:0010020">
    <property type="term" value="P:chloroplast fission"/>
    <property type="evidence" value="ECO:0007669"/>
    <property type="project" value="TreeGrafter"/>
</dbReference>
<proteinExistence type="predicted"/>
<dbReference type="PANTHER" id="PTHR43215">
    <property type="entry name" value="RADIAL SPOKE HEAD 1 HOMOLOG"/>
    <property type="match status" value="1"/>
</dbReference>
<dbReference type="SMART" id="SM00698">
    <property type="entry name" value="MORN"/>
    <property type="match status" value="4"/>
</dbReference>
<dbReference type="AlphaFoldDB" id="A0A2P5X4B1"/>
<reference evidence="2 3" key="1">
    <citation type="submission" date="2015-01" db="EMBL/GenBank/DDBJ databases">
        <title>Genome of allotetraploid Gossypium barbadense reveals genomic plasticity and fiber elongation in cotton evolution.</title>
        <authorList>
            <person name="Chen X."/>
            <person name="Liu X."/>
            <person name="Zhao B."/>
            <person name="Zheng H."/>
            <person name="Hu Y."/>
            <person name="Lu G."/>
            <person name="Yang C."/>
            <person name="Chen J."/>
            <person name="Shan C."/>
            <person name="Zhang L."/>
            <person name="Zhou Y."/>
            <person name="Wang L."/>
            <person name="Guo W."/>
            <person name="Bai Y."/>
            <person name="Ruan J."/>
            <person name="Shangguan X."/>
            <person name="Mao Y."/>
            <person name="Jiang J."/>
            <person name="Zhu Y."/>
            <person name="Lei J."/>
            <person name="Kang H."/>
            <person name="Chen S."/>
            <person name="He X."/>
            <person name="Wang R."/>
            <person name="Wang Y."/>
            <person name="Chen J."/>
            <person name="Wang L."/>
            <person name="Yu S."/>
            <person name="Wang B."/>
            <person name="Wei J."/>
            <person name="Song S."/>
            <person name="Lu X."/>
            <person name="Gao Z."/>
            <person name="Gu W."/>
            <person name="Deng X."/>
            <person name="Ma D."/>
            <person name="Wang S."/>
            <person name="Liang W."/>
            <person name="Fang L."/>
            <person name="Cai C."/>
            <person name="Zhu X."/>
            <person name="Zhou B."/>
            <person name="Zhang Y."/>
            <person name="Chen Z."/>
            <person name="Xu S."/>
            <person name="Zhu R."/>
            <person name="Wang S."/>
            <person name="Zhang T."/>
            <person name="Zhao G."/>
        </authorList>
    </citation>
    <scope>NUCLEOTIDE SEQUENCE [LARGE SCALE GENOMIC DNA]</scope>
    <source>
        <strain evidence="3">cv. Xinhai21</strain>
        <tissue evidence="2">Leaf</tissue>
    </source>
</reference>
<dbReference type="GO" id="GO:0009707">
    <property type="term" value="C:chloroplast outer membrane"/>
    <property type="evidence" value="ECO:0007669"/>
    <property type="project" value="TreeGrafter"/>
</dbReference>
<dbReference type="Proteomes" id="UP000239757">
    <property type="component" value="Unassembled WGS sequence"/>
</dbReference>
<dbReference type="Gene3D" id="3.40.50.1440">
    <property type="entry name" value="Tubulin/FtsZ, GTPase domain"/>
    <property type="match status" value="1"/>
</dbReference>
<organism evidence="2 3">
    <name type="scientific">Gossypium barbadense</name>
    <name type="common">Sea Island cotton</name>
    <name type="synonym">Hibiscus barbadensis</name>
    <dbReference type="NCBI Taxonomy" id="3634"/>
    <lineage>
        <taxon>Eukaryota</taxon>
        <taxon>Viridiplantae</taxon>
        <taxon>Streptophyta</taxon>
        <taxon>Embryophyta</taxon>
        <taxon>Tracheophyta</taxon>
        <taxon>Spermatophyta</taxon>
        <taxon>Magnoliopsida</taxon>
        <taxon>eudicotyledons</taxon>
        <taxon>Gunneridae</taxon>
        <taxon>Pentapetalae</taxon>
        <taxon>rosids</taxon>
        <taxon>malvids</taxon>
        <taxon>Malvales</taxon>
        <taxon>Malvaceae</taxon>
        <taxon>Malvoideae</taxon>
        <taxon>Gossypium</taxon>
    </lineage>
</organism>
<keyword evidence="1" id="KW-0677">Repeat</keyword>
<dbReference type="SUPFAM" id="SSF82185">
    <property type="entry name" value="Histone H3 K4-specific methyltransferase SET7/9 N-terminal domain"/>
    <property type="match status" value="1"/>
</dbReference>
<evidence type="ECO:0008006" key="4">
    <source>
        <dbReference type="Google" id="ProtNLM"/>
    </source>
</evidence>
<evidence type="ECO:0000313" key="2">
    <source>
        <dbReference type="EMBL" id="PPR98185.1"/>
    </source>
</evidence>
<dbReference type="SUPFAM" id="SSF52490">
    <property type="entry name" value="Tubulin nucleotide-binding domain-like"/>
    <property type="match status" value="1"/>
</dbReference>